<name>A0A7X0LWG9_9BACI</name>
<accession>A0A7X0LWG9</accession>
<gene>
    <name evidence="1" type="ORF">HNR53_002116</name>
</gene>
<dbReference type="Proteomes" id="UP000531594">
    <property type="component" value="Unassembled WGS sequence"/>
</dbReference>
<comment type="caution">
    <text evidence="1">The sequence shown here is derived from an EMBL/GenBank/DDBJ whole genome shotgun (WGS) entry which is preliminary data.</text>
</comment>
<dbReference type="AlphaFoldDB" id="A0A7X0LWG9"/>
<keyword evidence="2" id="KW-1185">Reference proteome</keyword>
<dbReference type="EMBL" id="JACHGK010000006">
    <property type="protein sequence ID" value="MBB6445497.1"/>
    <property type="molecule type" value="Genomic_DNA"/>
</dbReference>
<dbReference type="RefSeq" id="WP_377802189.1">
    <property type="nucleotide sequence ID" value="NZ_JBHLZA010000065.1"/>
</dbReference>
<reference evidence="1 2" key="1">
    <citation type="submission" date="2020-08" db="EMBL/GenBank/DDBJ databases">
        <title>Genomic Encyclopedia of Type Strains, Phase IV (KMG-IV): sequencing the most valuable type-strain genomes for metagenomic binning, comparative biology and taxonomic classification.</title>
        <authorList>
            <person name="Goeker M."/>
        </authorList>
    </citation>
    <scope>NUCLEOTIDE SEQUENCE [LARGE SCALE GENOMIC DNA]</scope>
    <source>
        <strain evidence="1 2">DSM 5391</strain>
    </source>
</reference>
<evidence type="ECO:0000313" key="1">
    <source>
        <dbReference type="EMBL" id="MBB6445497.1"/>
    </source>
</evidence>
<protein>
    <submittedName>
        <fullName evidence="1">Uncharacterized protein</fullName>
    </submittedName>
</protein>
<proteinExistence type="predicted"/>
<sequence>MNTFRSRGRKRPHYSSPFIYYKSRLLDDGGTLSSRKRLAQTSGGKISRLIKKAGRNKKYNGKSRHTICRGGHVSPSLFYKAAVFYL</sequence>
<evidence type="ECO:0000313" key="2">
    <source>
        <dbReference type="Proteomes" id="UP000531594"/>
    </source>
</evidence>
<organism evidence="1 2">
    <name type="scientific">Bacillus benzoevorans</name>
    <dbReference type="NCBI Taxonomy" id="1456"/>
    <lineage>
        <taxon>Bacteria</taxon>
        <taxon>Bacillati</taxon>
        <taxon>Bacillota</taxon>
        <taxon>Bacilli</taxon>
        <taxon>Bacillales</taxon>
        <taxon>Bacillaceae</taxon>
        <taxon>Bacillus</taxon>
    </lineage>
</organism>